<keyword evidence="1" id="KW-0677">Repeat</keyword>
<dbReference type="InterPro" id="IPR019734">
    <property type="entry name" value="TPR_rpt"/>
</dbReference>
<evidence type="ECO:0000256" key="4">
    <source>
        <dbReference type="SAM" id="MobiDB-lite"/>
    </source>
</evidence>
<dbReference type="EMBL" id="LGRX02020901">
    <property type="protein sequence ID" value="KAK3257176.1"/>
    <property type="molecule type" value="Genomic_DNA"/>
</dbReference>
<dbReference type="GO" id="GO:0016020">
    <property type="term" value="C:membrane"/>
    <property type="evidence" value="ECO:0007669"/>
    <property type="project" value="TreeGrafter"/>
</dbReference>
<proteinExistence type="predicted"/>
<accession>A0AAE0KQL1</accession>
<dbReference type="GO" id="GO:0006620">
    <property type="term" value="P:post-translational protein targeting to endoplasmic reticulum membrane"/>
    <property type="evidence" value="ECO:0007669"/>
    <property type="project" value="TreeGrafter"/>
</dbReference>
<dbReference type="Gene3D" id="1.25.40.10">
    <property type="entry name" value="Tetratricopeptide repeat domain"/>
    <property type="match status" value="1"/>
</dbReference>
<feature type="region of interest" description="Disordered" evidence="4">
    <location>
        <begin position="173"/>
        <end position="229"/>
    </location>
</feature>
<sequence length="229" mass="24921">MRCYKEALVDAERALQYAPGPDMPCSALAPACPAVRPCARHALQCAPAPDLPCSAPLPPATHPIWNPEHVSCRQAGRLDRSCGKGHYEGVHGKGHYEGVHGKGRLDPSWPKLWGRKGLAHFFLKQYDEACAAFHKVLELDPAHSEAQSQANLQRAEKAGGSLRRLERTQAALAAQHRRRNERERGRLMQHGGDGTDGVQDALARSQEPISRECSGTTLAQSPENAPAPL</sequence>
<feature type="repeat" description="TPR" evidence="3">
    <location>
        <begin position="110"/>
        <end position="143"/>
    </location>
</feature>
<protein>
    <submittedName>
        <fullName evidence="5">Uncharacterized protein</fullName>
    </submittedName>
</protein>
<dbReference type="InterPro" id="IPR047150">
    <property type="entry name" value="SGT"/>
</dbReference>
<comment type="caution">
    <text evidence="5">The sequence shown here is derived from an EMBL/GenBank/DDBJ whole genome shotgun (WGS) entry which is preliminary data.</text>
</comment>
<evidence type="ECO:0000313" key="6">
    <source>
        <dbReference type="Proteomes" id="UP001190700"/>
    </source>
</evidence>
<dbReference type="Pfam" id="PF07719">
    <property type="entry name" value="TPR_2"/>
    <property type="match status" value="1"/>
</dbReference>
<dbReference type="PROSITE" id="PS50005">
    <property type="entry name" value="TPR"/>
    <property type="match status" value="1"/>
</dbReference>
<dbReference type="PANTHER" id="PTHR45831">
    <property type="entry name" value="LD24721P"/>
    <property type="match status" value="1"/>
</dbReference>
<evidence type="ECO:0000313" key="5">
    <source>
        <dbReference type="EMBL" id="KAK3257176.1"/>
    </source>
</evidence>
<keyword evidence="2 3" id="KW-0802">TPR repeat</keyword>
<evidence type="ECO:0000256" key="3">
    <source>
        <dbReference type="PROSITE-ProRule" id="PRU00339"/>
    </source>
</evidence>
<name>A0AAE0KQL1_9CHLO</name>
<dbReference type="SMART" id="SM00028">
    <property type="entry name" value="TPR"/>
    <property type="match status" value="1"/>
</dbReference>
<dbReference type="AlphaFoldDB" id="A0AAE0KQL1"/>
<dbReference type="InterPro" id="IPR011990">
    <property type="entry name" value="TPR-like_helical_dom_sf"/>
</dbReference>
<dbReference type="Proteomes" id="UP001190700">
    <property type="component" value="Unassembled WGS sequence"/>
</dbReference>
<evidence type="ECO:0000256" key="1">
    <source>
        <dbReference type="ARBA" id="ARBA00022737"/>
    </source>
</evidence>
<organism evidence="5 6">
    <name type="scientific">Cymbomonas tetramitiformis</name>
    <dbReference type="NCBI Taxonomy" id="36881"/>
    <lineage>
        <taxon>Eukaryota</taxon>
        <taxon>Viridiplantae</taxon>
        <taxon>Chlorophyta</taxon>
        <taxon>Pyramimonadophyceae</taxon>
        <taxon>Pyramimonadales</taxon>
        <taxon>Pyramimonadaceae</taxon>
        <taxon>Cymbomonas</taxon>
    </lineage>
</organism>
<dbReference type="InterPro" id="IPR013105">
    <property type="entry name" value="TPR_2"/>
</dbReference>
<dbReference type="PANTHER" id="PTHR45831:SF2">
    <property type="entry name" value="LD24721P"/>
    <property type="match status" value="1"/>
</dbReference>
<dbReference type="GO" id="GO:0060090">
    <property type="term" value="F:molecular adaptor activity"/>
    <property type="evidence" value="ECO:0007669"/>
    <property type="project" value="TreeGrafter"/>
</dbReference>
<reference evidence="5 6" key="1">
    <citation type="journal article" date="2015" name="Genome Biol. Evol.">
        <title>Comparative Genomics of a Bacterivorous Green Alga Reveals Evolutionary Causalities and Consequences of Phago-Mixotrophic Mode of Nutrition.</title>
        <authorList>
            <person name="Burns J.A."/>
            <person name="Paasch A."/>
            <person name="Narechania A."/>
            <person name="Kim E."/>
        </authorList>
    </citation>
    <scope>NUCLEOTIDE SEQUENCE [LARGE SCALE GENOMIC DNA]</scope>
    <source>
        <strain evidence="5 6">PLY_AMNH</strain>
    </source>
</reference>
<gene>
    <name evidence="5" type="ORF">CYMTET_33727</name>
</gene>
<dbReference type="SUPFAM" id="SSF48452">
    <property type="entry name" value="TPR-like"/>
    <property type="match status" value="1"/>
</dbReference>
<feature type="compositionally biased region" description="Polar residues" evidence="4">
    <location>
        <begin position="213"/>
        <end position="223"/>
    </location>
</feature>
<dbReference type="GO" id="GO:0072380">
    <property type="term" value="C:TRC complex"/>
    <property type="evidence" value="ECO:0007669"/>
    <property type="project" value="TreeGrafter"/>
</dbReference>
<evidence type="ECO:0000256" key="2">
    <source>
        <dbReference type="ARBA" id="ARBA00022803"/>
    </source>
</evidence>
<keyword evidence="6" id="KW-1185">Reference proteome</keyword>